<dbReference type="EMBL" id="MU860354">
    <property type="protein sequence ID" value="KAK4234559.1"/>
    <property type="molecule type" value="Genomic_DNA"/>
</dbReference>
<sequence length="156" mass="16434">DAVASAVERAFVDEVLNSPFARRSTVFVQKGVRIAYQTPTGKYLINKVASTSLNKSVQGAAAISHVSKILRTRGITSVGAMFVNDGRVLYRYCNGEISEGEVVKGVFSETMGLGGDMMGWILGASLAAAFLFPPYGAVVTTTVGSMCGRMVGQSLA</sequence>
<reference evidence="1" key="2">
    <citation type="submission" date="2023-05" db="EMBL/GenBank/DDBJ databases">
        <authorList>
            <consortium name="Lawrence Berkeley National Laboratory"/>
            <person name="Steindorff A."/>
            <person name="Hensen N."/>
            <person name="Bonometti L."/>
            <person name="Westerberg I."/>
            <person name="Brannstrom I.O."/>
            <person name="Guillou S."/>
            <person name="Cros-Aarteil S."/>
            <person name="Calhoun S."/>
            <person name="Haridas S."/>
            <person name="Kuo A."/>
            <person name="Mondo S."/>
            <person name="Pangilinan J."/>
            <person name="Riley R."/>
            <person name="Labutti K."/>
            <person name="Andreopoulos B."/>
            <person name="Lipzen A."/>
            <person name="Chen C."/>
            <person name="Yanf M."/>
            <person name="Daum C."/>
            <person name="Ng V."/>
            <person name="Clum A."/>
            <person name="Ohm R."/>
            <person name="Martin F."/>
            <person name="Silar P."/>
            <person name="Natvig D."/>
            <person name="Lalanne C."/>
            <person name="Gautier V."/>
            <person name="Ament-Velasquez S.L."/>
            <person name="Kruys A."/>
            <person name="Hutchinson M.I."/>
            <person name="Powell A.J."/>
            <person name="Barry K."/>
            <person name="Miller A.N."/>
            <person name="Grigoriev I.V."/>
            <person name="Debuchy R."/>
            <person name="Gladieux P."/>
            <person name="Thoren M.H."/>
            <person name="Johannesson H."/>
        </authorList>
    </citation>
    <scope>NUCLEOTIDE SEQUENCE</scope>
    <source>
        <strain evidence="1">CBS 532.94</strain>
    </source>
</reference>
<accession>A0AAN7HB65</accession>
<evidence type="ECO:0000313" key="1">
    <source>
        <dbReference type="EMBL" id="KAK4234559.1"/>
    </source>
</evidence>
<evidence type="ECO:0000313" key="2">
    <source>
        <dbReference type="Proteomes" id="UP001303760"/>
    </source>
</evidence>
<protein>
    <submittedName>
        <fullName evidence="1">Uncharacterized protein</fullName>
    </submittedName>
</protein>
<proteinExistence type="predicted"/>
<gene>
    <name evidence="1" type="ORF">C8A03DRAFT_18558</name>
</gene>
<name>A0AAN7HB65_9PEZI</name>
<keyword evidence="2" id="KW-1185">Reference proteome</keyword>
<dbReference type="Proteomes" id="UP001303760">
    <property type="component" value="Unassembled WGS sequence"/>
</dbReference>
<comment type="caution">
    <text evidence="1">The sequence shown here is derived from an EMBL/GenBank/DDBJ whole genome shotgun (WGS) entry which is preliminary data.</text>
</comment>
<feature type="non-terminal residue" evidence="1">
    <location>
        <position position="1"/>
    </location>
</feature>
<organism evidence="1 2">
    <name type="scientific">Achaetomium macrosporum</name>
    <dbReference type="NCBI Taxonomy" id="79813"/>
    <lineage>
        <taxon>Eukaryota</taxon>
        <taxon>Fungi</taxon>
        <taxon>Dikarya</taxon>
        <taxon>Ascomycota</taxon>
        <taxon>Pezizomycotina</taxon>
        <taxon>Sordariomycetes</taxon>
        <taxon>Sordariomycetidae</taxon>
        <taxon>Sordariales</taxon>
        <taxon>Chaetomiaceae</taxon>
        <taxon>Achaetomium</taxon>
    </lineage>
</organism>
<reference evidence="1" key="1">
    <citation type="journal article" date="2023" name="Mol. Phylogenet. Evol.">
        <title>Genome-scale phylogeny and comparative genomics of the fungal order Sordariales.</title>
        <authorList>
            <person name="Hensen N."/>
            <person name="Bonometti L."/>
            <person name="Westerberg I."/>
            <person name="Brannstrom I.O."/>
            <person name="Guillou S."/>
            <person name="Cros-Aarteil S."/>
            <person name="Calhoun S."/>
            <person name="Haridas S."/>
            <person name="Kuo A."/>
            <person name="Mondo S."/>
            <person name="Pangilinan J."/>
            <person name="Riley R."/>
            <person name="LaButti K."/>
            <person name="Andreopoulos B."/>
            <person name="Lipzen A."/>
            <person name="Chen C."/>
            <person name="Yan M."/>
            <person name="Daum C."/>
            <person name="Ng V."/>
            <person name="Clum A."/>
            <person name="Steindorff A."/>
            <person name="Ohm R.A."/>
            <person name="Martin F."/>
            <person name="Silar P."/>
            <person name="Natvig D.O."/>
            <person name="Lalanne C."/>
            <person name="Gautier V."/>
            <person name="Ament-Velasquez S.L."/>
            <person name="Kruys A."/>
            <person name="Hutchinson M.I."/>
            <person name="Powell A.J."/>
            <person name="Barry K."/>
            <person name="Miller A.N."/>
            <person name="Grigoriev I.V."/>
            <person name="Debuchy R."/>
            <person name="Gladieux P."/>
            <person name="Hiltunen Thoren M."/>
            <person name="Johannesson H."/>
        </authorList>
    </citation>
    <scope>NUCLEOTIDE SEQUENCE</scope>
    <source>
        <strain evidence="1">CBS 532.94</strain>
    </source>
</reference>
<dbReference type="AlphaFoldDB" id="A0AAN7HB65"/>